<reference evidence="2" key="1">
    <citation type="submission" date="2013-10" db="EMBL/GenBank/DDBJ databases">
        <title>Genomic analysis of the causative agents of coccidiosis in chickens.</title>
        <authorList>
            <person name="Reid A.J."/>
            <person name="Blake D."/>
            <person name="Billington K."/>
            <person name="Browne H."/>
            <person name="Dunn M."/>
            <person name="Hung S."/>
            <person name="Kawahara F."/>
            <person name="Miranda-Saavedra D."/>
            <person name="Mourier T."/>
            <person name="Nagra H."/>
            <person name="Otto T.D."/>
            <person name="Rawlings N."/>
            <person name="Sanchez A."/>
            <person name="Sanders M."/>
            <person name="Subramaniam C."/>
            <person name="Tay Y."/>
            <person name="Dear P."/>
            <person name="Doerig C."/>
            <person name="Gruber A."/>
            <person name="Parkinson J."/>
            <person name="Shirley M."/>
            <person name="Wan K.L."/>
            <person name="Berriman M."/>
            <person name="Tomley F."/>
            <person name="Pain A."/>
        </authorList>
    </citation>
    <scope>NUCLEOTIDE SEQUENCE [LARGE SCALE GENOMIC DNA]</scope>
    <source>
        <strain evidence="2">Houghton</strain>
    </source>
</reference>
<feature type="transmembrane region" description="Helical" evidence="1">
    <location>
        <begin position="79"/>
        <end position="104"/>
    </location>
</feature>
<evidence type="ECO:0000313" key="3">
    <source>
        <dbReference type="Proteomes" id="UP000030744"/>
    </source>
</evidence>
<dbReference type="GeneID" id="60403819"/>
<keyword evidence="1" id="KW-0812">Transmembrane</keyword>
<organism evidence="2 3">
    <name type="scientific">Eimeria mitis</name>
    <dbReference type="NCBI Taxonomy" id="44415"/>
    <lineage>
        <taxon>Eukaryota</taxon>
        <taxon>Sar</taxon>
        <taxon>Alveolata</taxon>
        <taxon>Apicomplexa</taxon>
        <taxon>Conoidasida</taxon>
        <taxon>Coccidia</taxon>
        <taxon>Eucoccidiorida</taxon>
        <taxon>Eimeriorina</taxon>
        <taxon>Eimeriidae</taxon>
        <taxon>Eimeria</taxon>
    </lineage>
</organism>
<protein>
    <submittedName>
        <fullName evidence="2">Uncharacterized protein</fullName>
    </submittedName>
</protein>
<keyword evidence="1" id="KW-1133">Transmembrane helix</keyword>
<proteinExistence type="predicted"/>
<evidence type="ECO:0000313" key="2">
    <source>
        <dbReference type="EMBL" id="CDJ36417.1"/>
    </source>
</evidence>
<dbReference type="EMBL" id="HG735930">
    <property type="protein sequence ID" value="CDJ36417.1"/>
    <property type="molecule type" value="Genomic_DNA"/>
</dbReference>
<accession>U6KJJ2</accession>
<sequence>MCRCLGVNVPLTNLRYQVIDTHSALTKGCVLLVSGSGRKRAASVIAALEELQGVEDNESTGAVKEGSLFHRVHHVKQTIVLMPVCVFHAIPVVVLALATAMGAWHIGALVEQWLLEPEGRCGVLQLHVGRHLRIPFTLQSNVELWWRYACACLGVGVDSNSSARRRVNPVTDVRCAGDTCVVLLEGIAWRSGALVQAWIAERQGMSGVLQLQVGRNLRRVFAVQEPAVQKSFTNPTRGCGA</sequence>
<gene>
    <name evidence="2" type="ORF">EMH_0016680</name>
</gene>
<dbReference type="RefSeq" id="XP_037878705.1">
    <property type="nucleotide sequence ID" value="XM_038022851.1"/>
</dbReference>
<dbReference type="AlphaFoldDB" id="U6KJJ2"/>
<reference evidence="2" key="2">
    <citation type="submission" date="2013-10" db="EMBL/GenBank/DDBJ databases">
        <authorList>
            <person name="Aslett M."/>
        </authorList>
    </citation>
    <scope>NUCLEOTIDE SEQUENCE [LARGE SCALE GENOMIC DNA]</scope>
    <source>
        <strain evidence="2">Houghton</strain>
    </source>
</reference>
<name>U6KJJ2_9EIME</name>
<dbReference type="VEuPathDB" id="ToxoDB:EMH_0016680"/>
<evidence type="ECO:0000256" key="1">
    <source>
        <dbReference type="SAM" id="Phobius"/>
    </source>
</evidence>
<keyword evidence="1" id="KW-0472">Membrane</keyword>
<dbReference type="Proteomes" id="UP000030744">
    <property type="component" value="Unassembled WGS sequence"/>
</dbReference>
<keyword evidence="3" id="KW-1185">Reference proteome</keyword>